<feature type="region of interest" description="Disordered" evidence="1">
    <location>
        <begin position="64"/>
        <end position="83"/>
    </location>
</feature>
<sequence length="260" mass="28430">MDPLHFIGDNETGRESAVNHNIDTALPSAIFPEPASAEDITHTPTVQLSTSNSGAAPLLTDTLLSGATPPSPDTPPLTIEGPHSVTLPPADVKWPAWFGKAYTQLTSGNLGRTFLATILNYIEFEKHTSFGIRVAGGGFKIDKRPNEVGWWVACGHKVMPKITLKKLPAFEQAWWAWWKGLQPTACEAAEPFGWGRWMGLCLSGGLSDALHIPGGFQSFWQIPVPFQWNLPAKISLQPWNIVILVITPEQSLEWNGTGMQ</sequence>
<evidence type="ECO:0000256" key="1">
    <source>
        <dbReference type="SAM" id="MobiDB-lite"/>
    </source>
</evidence>
<gene>
    <name evidence="2" type="ORF">LACBIDRAFT_334542</name>
</gene>
<dbReference type="EMBL" id="DS547155">
    <property type="protein sequence ID" value="EDR00040.1"/>
    <property type="molecule type" value="Genomic_DNA"/>
</dbReference>
<dbReference type="RefSeq" id="XP_001889349.1">
    <property type="nucleotide sequence ID" value="XM_001889314.1"/>
</dbReference>
<reference evidence="2 3" key="1">
    <citation type="journal article" date="2008" name="Nature">
        <title>The genome of Laccaria bicolor provides insights into mycorrhizal symbiosis.</title>
        <authorList>
            <person name="Martin F."/>
            <person name="Aerts A."/>
            <person name="Ahren D."/>
            <person name="Brun A."/>
            <person name="Danchin E.G.J."/>
            <person name="Duchaussoy F."/>
            <person name="Gibon J."/>
            <person name="Kohler A."/>
            <person name="Lindquist E."/>
            <person name="Pereda V."/>
            <person name="Salamov A."/>
            <person name="Shapiro H.J."/>
            <person name="Wuyts J."/>
            <person name="Blaudez D."/>
            <person name="Buee M."/>
            <person name="Brokstein P."/>
            <person name="Canbaeck B."/>
            <person name="Cohen D."/>
            <person name="Courty P.E."/>
            <person name="Coutinho P.M."/>
            <person name="Delaruelle C."/>
            <person name="Detter J.C."/>
            <person name="Deveau A."/>
            <person name="DiFazio S."/>
            <person name="Duplessis S."/>
            <person name="Fraissinet-Tachet L."/>
            <person name="Lucic E."/>
            <person name="Frey-Klett P."/>
            <person name="Fourrey C."/>
            <person name="Feussner I."/>
            <person name="Gay G."/>
            <person name="Grimwood J."/>
            <person name="Hoegger P.J."/>
            <person name="Jain P."/>
            <person name="Kilaru S."/>
            <person name="Labbe J."/>
            <person name="Lin Y.C."/>
            <person name="Legue V."/>
            <person name="Le Tacon F."/>
            <person name="Marmeisse R."/>
            <person name="Melayah D."/>
            <person name="Montanini B."/>
            <person name="Muratet M."/>
            <person name="Nehls U."/>
            <person name="Niculita-Hirzel H."/>
            <person name="Oudot-Le Secq M.P."/>
            <person name="Peter M."/>
            <person name="Quesneville H."/>
            <person name="Rajashekar B."/>
            <person name="Reich M."/>
            <person name="Rouhier N."/>
            <person name="Schmutz J."/>
            <person name="Yin T."/>
            <person name="Chalot M."/>
            <person name="Henrissat B."/>
            <person name="Kuees U."/>
            <person name="Lucas S."/>
            <person name="Van de Peer Y."/>
            <person name="Podila G.K."/>
            <person name="Polle A."/>
            <person name="Pukkila P.J."/>
            <person name="Richardson P.M."/>
            <person name="Rouze P."/>
            <person name="Sanders I.R."/>
            <person name="Stajich J.E."/>
            <person name="Tunlid A."/>
            <person name="Tuskan G."/>
            <person name="Grigoriev I.V."/>
        </authorList>
    </citation>
    <scope>NUCLEOTIDE SEQUENCE [LARGE SCALE GENOMIC DNA]</scope>
    <source>
        <strain evidence="3">S238N-H82 / ATCC MYA-4686</strain>
    </source>
</reference>
<accession>B0DZH3</accession>
<organism evidence="3">
    <name type="scientific">Laccaria bicolor (strain S238N-H82 / ATCC MYA-4686)</name>
    <name type="common">Bicoloured deceiver</name>
    <name type="synonym">Laccaria laccata var. bicolor</name>
    <dbReference type="NCBI Taxonomy" id="486041"/>
    <lineage>
        <taxon>Eukaryota</taxon>
        <taxon>Fungi</taxon>
        <taxon>Dikarya</taxon>
        <taxon>Basidiomycota</taxon>
        <taxon>Agaricomycotina</taxon>
        <taxon>Agaricomycetes</taxon>
        <taxon>Agaricomycetidae</taxon>
        <taxon>Agaricales</taxon>
        <taxon>Agaricineae</taxon>
        <taxon>Hydnangiaceae</taxon>
        <taxon>Laccaria</taxon>
    </lineage>
</organism>
<keyword evidence="3" id="KW-1185">Reference proteome</keyword>
<dbReference type="InParanoid" id="B0DZH3"/>
<dbReference type="AlphaFoldDB" id="B0DZH3"/>
<protein>
    <submittedName>
        <fullName evidence="2">Predicted protein</fullName>
    </submittedName>
</protein>
<dbReference type="GeneID" id="6084958"/>
<dbReference type="OrthoDB" id="3066350at2759"/>
<name>B0DZH3_LACBS</name>
<dbReference type="Proteomes" id="UP000001194">
    <property type="component" value="Unassembled WGS sequence"/>
</dbReference>
<evidence type="ECO:0000313" key="3">
    <source>
        <dbReference type="Proteomes" id="UP000001194"/>
    </source>
</evidence>
<dbReference type="KEGG" id="lbc:LACBIDRAFT_334542"/>
<evidence type="ECO:0000313" key="2">
    <source>
        <dbReference type="EMBL" id="EDR00040.1"/>
    </source>
</evidence>
<dbReference type="HOGENOM" id="CLU_1069860_0_0_1"/>
<proteinExistence type="predicted"/>